<comment type="catalytic activity">
    <reaction evidence="12">
        <text>D-fructose + ATP = D-fructose 6-phosphate + ADP + H(+)</text>
        <dbReference type="Rhea" id="RHEA:16125"/>
        <dbReference type="ChEBI" id="CHEBI:15378"/>
        <dbReference type="ChEBI" id="CHEBI:30616"/>
        <dbReference type="ChEBI" id="CHEBI:37721"/>
        <dbReference type="ChEBI" id="CHEBI:61527"/>
        <dbReference type="ChEBI" id="CHEBI:456216"/>
        <dbReference type="EC" id="2.7.1.4"/>
    </reaction>
</comment>
<keyword evidence="4" id="KW-0479">Metal-binding</keyword>
<evidence type="ECO:0000256" key="5">
    <source>
        <dbReference type="ARBA" id="ARBA00022741"/>
    </source>
</evidence>
<dbReference type="InterPro" id="IPR000600">
    <property type="entry name" value="ROK"/>
</dbReference>
<gene>
    <name evidence="13" type="primary">gmuE</name>
    <name evidence="13" type="ORF">Pan54_01170</name>
</gene>
<dbReference type="FunFam" id="3.30.420.40:FF:000153">
    <property type="entry name" value="Putative fructokinase"/>
    <property type="match status" value="1"/>
</dbReference>
<dbReference type="GO" id="GO:0008865">
    <property type="term" value="F:fructokinase activity"/>
    <property type="evidence" value="ECO:0007669"/>
    <property type="project" value="UniProtKB-EC"/>
</dbReference>
<dbReference type="EC" id="2.7.1.4" evidence="11"/>
<dbReference type="InterPro" id="IPR051804">
    <property type="entry name" value="Carb_Metab_Reg_Kinase/Isom"/>
</dbReference>
<dbReference type="InterPro" id="IPR043129">
    <property type="entry name" value="ATPase_NBD"/>
</dbReference>
<dbReference type="SUPFAM" id="SSF53067">
    <property type="entry name" value="Actin-like ATPase domain"/>
    <property type="match status" value="1"/>
</dbReference>
<accession>A0A5C5XAJ5</accession>
<evidence type="ECO:0000256" key="9">
    <source>
        <dbReference type="ARBA" id="ARBA00022842"/>
    </source>
</evidence>
<keyword evidence="8" id="KW-0067">ATP-binding</keyword>
<evidence type="ECO:0000256" key="11">
    <source>
        <dbReference type="ARBA" id="ARBA00038887"/>
    </source>
</evidence>
<keyword evidence="7" id="KW-0862">Zinc</keyword>
<dbReference type="Proteomes" id="UP000316095">
    <property type="component" value="Unassembled WGS sequence"/>
</dbReference>
<keyword evidence="10" id="KW-0119">Carbohydrate metabolism</keyword>
<comment type="caution">
    <text evidence="13">The sequence shown here is derived from an EMBL/GenBank/DDBJ whole genome shotgun (WGS) entry which is preliminary data.</text>
</comment>
<dbReference type="PANTHER" id="PTHR42742:SF3">
    <property type="entry name" value="FRUCTOKINASE"/>
    <property type="match status" value="1"/>
</dbReference>
<proteinExistence type="inferred from homology"/>
<dbReference type="FunFam" id="3.30.420.40:FF:000136">
    <property type="entry name" value="Putative fructokinase"/>
    <property type="match status" value="1"/>
</dbReference>
<dbReference type="RefSeq" id="WP_146501558.1">
    <property type="nucleotide sequence ID" value="NZ_SJPG01000001.1"/>
</dbReference>
<dbReference type="CDD" id="cd24067">
    <property type="entry name" value="ASKHA_NBD_ROK_BsFRK-like"/>
    <property type="match status" value="1"/>
</dbReference>
<organism evidence="13 14">
    <name type="scientific">Rubinisphaera italica</name>
    <dbReference type="NCBI Taxonomy" id="2527969"/>
    <lineage>
        <taxon>Bacteria</taxon>
        <taxon>Pseudomonadati</taxon>
        <taxon>Planctomycetota</taxon>
        <taxon>Planctomycetia</taxon>
        <taxon>Planctomycetales</taxon>
        <taxon>Planctomycetaceae</taxon>
        <taxon>Rubinisphaera</taxon>
    </lineage>
</organism>
<dbReference type="GO" id="GO:0046872">
    <property type="term" value="F:metal ion binding"/>
    <property type="evidence" value="ECO:0007669"/>
    <property type="project" value="UniProtKB-KW"/>
</dbReference>
<reference evidence="13 14" key="1">
    <citation type="submission" date="2019-02" db="EMBL/GenBank/DDBJ databases">
        <title>Deep-cultivation of Planctomycetes and their phenomic and genomic characterization uncovers novel biology.</title>
        <authorList>
            <person name="Wiegand S."/>
            <person name="Jogler M."/>
            <person name="Boedeker C."/>
            <person name="Pinto D."/>
            <person name="Vollmers J."/>
            <person name="Rivas-Marin E."/>
            <person name="Kohn T."/>
            <person name="Peeters S.H."/>
            <person name="Heuer A."/>
            <person name="Rast P."/>
            <person name="Oberbeckmann S."/>
            <person name="Bunk B."/>
            <person name="Jeske O."/>
            <person name="Meyerdierks A."/>
            <person name="Storesund J.E."/>
            <person name="Kallscheuer N."/>
            <person name="Luecker S."/>
            <person name="Lage O.M."/>
            <person name="Pohl T."/>
            <person name="Merkel B.J."/>
            <person name="Hornburger P."/>
            <person name="Mueller R.-W."/>
            <person name="Bruemmer F."/>
            <person name="Labrenz M."/>
            <person name="Spormann A.M."/>
            <person name="Op Den Camp H."/>
            <person name="Overmann J."/>
            <person name="Amann R."/>
            <person name="Jetten M.S.M."/>
            <person name="Mascher T."/>
            <person name="Medema M.H."/>
            <person name="Devos D.P."/>
            <person name="Kaster A.-K."/>
            <person name="Ovreas L."/>
            <person name="Rohde M."/>
            <person name="Galperin M.Y."/>
            <person name="Jogler C."/>
        </authorList>
    </citation>
    <scope>NUCLEOTIDE SEQUENCE [LARGE SCALE GENOMIC DNA]</scope>
    <source>
        <strain evidence="13 14">Pan54</strain>
    </source>
</reference>
<evidence type="ECO:0000256" key="12">
    <source>
        <dbReference type="ARBA" id="ARBA00048451"/>
    </source>
</evidence>
<dbReference type="Pfam" id="PF00480">
    <property type="entry name" value="ROK"/>
    <property type="match status" value="1"/>
</dbReference>
<sequence>MKTLYGGIEAGGTKFVCAVGSGPGEIEAIERFPTTTPEETLRRTIDFFRHQQDAGHHFEAIGIASFGPVDPRPDSETFGYITATPKPNWSHTNFVGPISDAFGMPVAFDIDVNVAALGEHTWGSAIGLDTFIYMTIGTGIGGGGMINGELMHGLIHPEVGHIRIPHDLERDPFPGRCPYHGDCLEGLACGPAIEDRWKKKGFELPPDHPAWDLEAEYLAYAALNYICTVSPQKIIMGGGVMEQPKMHELIRKHVKRLLNDYIQSPTLIDGLDDFIVPPGLGNESGVLGAFALAKHLHG</sequence>
<evidence type="ECO:0000256" key="8">
    <source>
        <dbReference type="ARBA" id="ARBA00022840"/>
    </source>
</evidence>
<dbReference type="OrthoDB" id="9795247at2"/>
<dbReference type="PANTHER" id="PTHR42742">
    <property type="entry name" value="TRANSCRIPTIONAL REPRESSOR MPRA"/>
    <property type="match status" value="1"/>
</dbReference>
<keyword evidence="14" id="KW-1185">Reference proteome</keyword>
<evidence type="ECO:0000256" key="7">
    <source>
        <dbReference type="ARBA" id="ARBA00022833"/>
    </source>
</evidence>
<dbReference type="Gene3D" id="3.30.420.40">
    <property type="match status" value="2"/>
</dbReference>
<comment type="cofactor">
    <cofactor evidence="1">
        <name>Mg(2+)</name>
        <dbReference type="ChEBI" id="CHEBI:18420"/>
    </cofactor>
</comment>
<evidence type="ECO:0000256" key="6">
    <source>
        <dbReference type="ARBA" id="ARBA00022777"/>
    </source>
</evidence>
<keyword evidence="9" id="KW-0460">Magnesium</keyword>
<keyword evidence="5" id="KW-0547">Nucleotide-binding</keyword>
<keyword evidence="6 13" id="KW-0418">Kinase</keyword>
<dbReference type="AlphaFoldDB" id="A0A5C5XAJ5"/>
<evidence type="ECO:0000313" key="13">
    <source>
        <dbReference type="EMBL" id="TWT59411.1"/>
    </source>
</evidence>
<evidence type="ECO:0000256" key="1">
    <source>
        <dbReference type="ARBA" id="ARBA00001946"/>
    </source>
</evidence>
<evidence type="ECO:0000256" key="10">
    <source>
        <dbReference type="ARBA" id="ARBA00023277"/>
    </source>
</evidence>
<evidence type="ECO:0000313" key="14">
    <source>
        <dbReference type="Proteomes" id="UP000316095"/>
    </source>
</evidence>
<dbReference type="EMBL" id="SJPG01000001">
    <property type="protein sequence ID" value="TWT59411.1"/>
    <property type="molecule type" value="Genomic_DNA"/>
</dbReference>
<keyword evidence="3 13" id="KW-0808">Transferase</keyword>
<evidence type="ECO:0000256" key="3">
    <source>
        <dbReference type="ARBA" id="ARBA00022679"/>
    </source>
</evidence>
<protein>
    <recommendedName>
        <fullName evidence="11">fructokinase</fullName>
        <ecNumber evidence="11">2.7.1.4</ecNumber>
    </recommendedName>
</protein>
<evidence type="ECO:0000256" key="4">
    <source>
        <dbReference type="ARBA" id="ARBA00022723"/>
    </source>
</evidence>
<dbReference type="GO" id="GO:0005524">
    <property type="term" value="F:ATP binding"/>
    <property type="evidence" value="ECO:0007669"/>
    <property type="project" value="UniProtKB-KW"/>
</dbReference>
<evidence type="ECO:0000256" key="2">
    <source>
        <dbReference type="ARBA" id="ARBA00006479"/>
    </source>
</evidence>
<comment type="similarity">
    <text evidence="2">Belongs to the ROK (NagC/XylR) family.</text>
</comment>
<name>A0A5C5XAJ5_9PLAN</name>